<sequence>MKRHFLFLILFIICILFIIPPYKESFQINVPDTKPYPTPLGKGDPLPLMNPYAPLVSPPPGQLASVNSYPASNPVFQKAPLRRLKEIQEMQVGFLVNEAPAILEIRPNLLETIQNIVKQRNKLETDIIVMERNEGLESTFTQGDLNEMEKDVASLQSKWRMSPNTIEGFQTPADVSVGPGPGMAQSTKLSVNTGKINLMQLKELLLKVNVEILRLS</sequence>
<reference evidence="1" key="1">
    <citation type="journal article" date="2020" name="Nature">
        <title>Giant virus diversity and host interactions through global metagenomics.</title>
        <authorList>
            <person name="Schulz F."/>
            <person name="Roux S."/>
            <person name="Paez-Espino D."/>
            <person name="Jungbluth S."/>
            <person name="Walsh D.A."/>
            <person name="Denef V.J."/>
            <person name="McMahon K.D."/>
            <person name="Konstantinidis K.T."/>
            <person name="Eloe-Fadrosh E.A."/>
            <person name="Kyrpides N.C."/>
            <person name="Woyke T."/>
        </authorList>
    </citation>
    <scope>NUCLEOTIDE SEQUENCE</scope>
    <source>
        <strain evidence="1">GVMAG-M-3300023174-137</strain>
    </source>
</reference>
<protein>
    <submittedName>
        <fullName evidence="1">Uncharacterized protein</fullName>
    </submittedName>
</protein>
<accession>A0A6C0DDY9</accession>
<dbReference type="AlphaFoldDB" id="A0A6C0DDY9"/>
<organism evidence="1">
    <name type="scientific">viral metagenome</name>
    <dbReference type="NCBI Taxonomy" id="1070528"/>
    <lineage>
        <taxon>unclassified sequences</taxon>
        <taxon>metagenomes</taxon>
        <taxon>organismal metagenomes</taxon>
    </lineage>
</organism>
<name>A0A6C0DDY9_9ZZZZ</name>
<evidence type="ECO:0000313" key="1">
    <source>
        <dbReference type="EMBL" id="QHT14179.1"/>
    </source>
</evidence>
<proteinExistence type="predicted"/>
<dbReference type="EMBL" id="MN739580">
    <property type="protein sequence ID" value="QHT14179.1"/>
    <property type="molecule type" value="Genomic_DNA"/>
</dbReference>